<organism evidence="7 8">
    <name type="scientific">Pisolithus tinctorius Marx 270</name>
    <dbReference type="NCBI Taxonomy" id="870435"/>
    <lineage>
        <taxon>Eukaryota</taxon>
        <taxon>Fungi</taxon>
        <taxon>Dikarya</taxon>
        <taxon>Basidiomycota</taxon>
        <taxon>Agaricomycotina</taxon>
        <taxon>Agaricomycetes</taxon>
        <taxon>Agaricomycetidae</taxon>
        <taxon>Boletales</taxon>
        <taxon>Sclerodermatineae</taxon>
        <taxon>Pisolithaceae</taxon>
        <taxon>Pisolithus</taxon>
    </lineage>
</organism>
<keyword evidence="8" id="KW-1185">Reference proteome</keyword>
<evidence type="ECO:0000256" key="5">
    <source>
        <dbReference type="ARBA" id="ARBA00022840"/>
    </source>
</evidence>
<dbReference type="Pfam" id="PF01636">
    <property type="entry name" value="APH"/>
    <property type="match status" value="1"/>
</dbReference>
<dbReference type="Gene3D" id="3.90.1200.10">
    <property type="match status" value="1"/>
</dbReference>
<evidence type="ECO:0000313" key="8">
    <source>
        <dbReference type="Proteomes" id="UP000054217"/>
    </source>
</evidence>
<dbReference type="Gene3D" id="3.30.200.20">
    <property type="entry name" value="Phosphorylase Kinase, domain 1"/>
    <property type="match status" value="1"/>
</dbReference>
<dbReference type="EMBL" id="KN831957">
    <property type="protein sequence ID" value="KIO08492.1"/>
    <property type="molecule type" value="Genomic_DNA"/>
</dbReference>
<evidence type="ECO:0000259" key="6">
    <source>
        <dbReference type="Pfam" id="PF01636"/>
    </source>
</evidence>
<evidence type="ECO:0000256" key="1">
    <source>
        <dbReference type="ARBA" id="ARBA00010165"/>
    </source>
</evidence>
<dbReference type="InterPro" id="IPR011009">
    <property type="entry name" value="Kinase-like_dom_sf"/>
</dbReference>
<keyword evidence="3" id="KW-0547">Nucleotide-binding</keyword>
<dbReference type="Proteomes" id="UP000054217">
    <property type="component" value="Unassembled WGS sequence"/>
</dbReference>
<keyword evidence="5" id="KW-0067">ATP-binding</keyword>
<dbReference type="PANTHER" id="PTHR34273:SF2">
    <property type="entry name" value="METHYLTHIORIBOSE KINASE"/>
    <property type="match status" value="1"/>
</dbReference>
<evidence type="ECO:0000256" key="3">
    <source>
        <dbReference type="ARBA" id="ARBA00022741"/>
    </source>
</evidence>
<dbReference type="OrthoDB" id="25129at2759"/>
<comment type="similarity">
    <text evidence="1">Belongs to the methylthioribose kinase family.</text>
</comment>
<dbReference type="HOGENOM" id="CLU_059226_1_1_1"/>
<keyword evidence="2" id="KW-0808">Transferase</keyword>
<evidence type="ECO:0000256" key="2">
    <source>
        <dbReference type="ARBA" id="ARBA00022679"/>
    </source>
</evidence>
<name>A0A0C3KFY0_PISTI</name>
<dbReference type="PANTHER" id="PTHR34273">
    <property type="entry name" value="METHYLTHIORIBOSE KINASE"/>
    <property type="match status" value="1"/>
</dbReference>
<protein>
    <recommendedName>
        <fullName evidence="6">Aminoglycoside phosphotransferase domain-containing protein</fullName>
    </recommendedName>
</protein>
<reference evidence="7 8" key="1">
    <citation type="submission" date="2014-04" db="EMBL/GenBank/DDBJ databases">
        <authorList>
            <consortium name="DOE Joint Genome Institute"/>
            <person name="Kuo A."/>
            <person name="Kohler A."/>
            <person name="Costa M.D."/>
            <person name="Nagy L.G."/>
            <person name="Floudas D."/>
            <person name="Copeland A."/>
            <person name="Barry K.W."/>
            <person name="Cichocki N."/>
            <person name="Veneault-Fourrey C."/>
            <person name="LaButti K."/>
            <person name="Lindquist E.A."/>
            <person name="Lipzen A."/>
            <person name="Lundell T."/>
            <person name="Morin E."/>
            <person name="Murat C."/>
            <person name="Sun H."/>
            <person name="Tunlid A."/>
            <person name="Henrissat B."/>
            <person name="Grigoriev I.V."/>
            <person name="Hibbett D.S."/>
            <person name="Martin F."/>
            <person name="Nordberg H.P."/>
            <person name="Cantor M.N."/>
            <person name="Hua S.X."/>
        </authorList>
    </citation>
    <scope>NUCLEOTIDE SEQUENCE [LARGE SCALE GENOMIC DNA]</scope>
    <source>
        <strain evidence="7 8">Marx 270</strain>
    </source>
</reference>
<dbReference type="STRING" id="870435.A0A0C3KFY0"/>
<accession>A0A0C3KFY0</accession>
<sequence>MSDTPEALATPAGVQAYLEDTAFASRTVDLLKGGHSAFTYRIHLRTPIDRRSTFVLKYTPSYAAASIGDATRMLLSAERQKFEAEAFRLSRQLSIRSGEITVEVPALRLYDEEKHVMIVDDAGADARTLKETLINESLPTAPLQEMGTALGYFLSHLHGLSECHDVDLSLFTNNEVGKMITAWMTYSRIVSTLNGKDEIPALSNPPLEISSEKLAAFSKLVEIRSREIHSSTGSDVMTHGDFWPGNIMVCLRRGANGTVEAVEKLYVVDWEVAKMGLPGLDLGQLCAELYLISRFHPRRKESAEAVITSFLSTYRRCNNKVDPALAGVTVGHIGAHLVTLGPRISWGGREQTRKVVQEGVELLTLGCTGSVSSLQESIVGPLLSE</sequence>
<evidence type="ECO:0000256" key="4">
    <source>
        <dbReference type="ARBA" id="ARBA00022777"/>
    </source>
</evidence>
<keyword evidence="4" id="KW-0418">Kinase</keyword>
<proteinExistence type="inferred from homology"/>
<feature type="domain" description="Aminoglycoside phosphotransferase" evidence="6">
    <location>
        <begin position="77"/>
        <end position="291"/>
    </location>
</feature>
<evidence type="ECO:0000313" key="7">
    <source>
        <dbReference type="EMBL" id="KIO08492.1"/>
    </source>
</evidence>
<dbReference type="GO" id="GO:0005524">
    <property type="term" value="F:ATP binding"/>
    <property type="evidence" value="ECO:0007669"/>
    <property type="project" value="UniProtKB-KW"/>
</dbReference>
<dbReference type="GO" id="GO:0016301">
    <property type="term" value="F:kinase activity"/>
    <property type="evidence" value="ECO:0007669"/>
    <property type="project" value="UniProtKB-KW"/>
</dbReference>
<gene>
    <name evidence="7" type="ORF">M404DRAFT_134689</name>
</gene>
<dbReference type="InParanoid" id="A0A0C3KFY0"/>
<dbReference type="SUPFAM" id="SSF56112">
    <property type="entry name" value="Protein kinase-like (PK-like)"/>
    <property type="match status" value="1"/>
</dbReference>
<reference evidence="8" key="2">
    <citation type="submission" date="2015-01" db="EMBL/GenBank/DDBJ databases">
        <title>Evolutionary Origins and Diversification of the Mycorrhizal Mutualists.</title>
        <authorList>
            <consortium name="DOE Joint Genome Institute"/>
            <consortium name="Mycorrhizal Genomics Consortium"/>
            <person name="Kohler A."/>
            <person name="Kuo A."/>
            <person name="Nagy L.G."/>
            <person name="Floudas D."/>
            <person name="Copeland A."/>
            <person name="Barry K.W."/>
            <person name="Cichocki N."/>
            <person name="Veneault-Fourrey C."/>
            <person name="LaButti K."/>
            <person name="Lindquist E.A."/>
            <person name="Lipzen A."/>
            <person name="Lundell T."/>
            <person name="Morin E."/>
            <person name="Murat C."/>
            <person name="Riley R."/>
            <person name="Ohm R."/>
            <person name="Sun H."/>
            <person name="Tunlid A."/>
            <person name="Henrissat B."/>
            <person name="Grigoriev I.V."/>
            <person name="Hibbett D.S."/>
            <person name="Martin F."/>
        </authorList>
    </citation>
    <scope>NUCLEOTIDE SEQUENCE [LARGE SCALE GENOMIC DNA]</scope>
    <source>
        <strain evidence="8">Marx 270</strain>
    </source>
</reference>
<dbReference type="AlphaFoldDB" id="A0A0C3KFY0"/>
<dbReference type="InterPro" id="IPR002575">
    <property type="entry name" value="Aminoglycoside_PTrfase"/>
</dbReference>